<reference evidence="7" key="1">
    <citation type="journal article" date="2018" name="DNA Res.">
        <title>Multiple hybrid de novo genome assembly of finger millet, an orphan allotetraploid crop.</title>
        <authorList>
            <person name="Hatakeyama M."/>
            <person name="Aluri S."/>
            <person name="Balachadran M.T."/>
            <person name="Sivarajan S.R."/>
            <person name="Patrignani A."/>
            <person name="Gruter S."/>
            <person name="Poveda L."/>
            <person name="Shimizu-Inatsugi R."/>
            <person name="Baeten J."/>
            <person name="Francoijs K.J."/>
            <person name="Nataraja K.N."/>
            <person name="Reddy Y.A.N."/>
            <person name="Phadnis S."/>
            <person name="Ravikumar R.L."/>
            <person name="Schlapbach R."/>
            <person name="Sreeman S.M."/>
            <person name="Shimizu K.K."/>
        </authorList>
    </citation>
    <scope>NUCLEOTIDE SEQUENCE</scope>
</reference>
<dbReference type="EMBL" id="BQKI01000080">
    <property type="protein sequence ID" value="GJN28300.1"/>
    <property type="molecule type" value="Genomic_DNA"/>
</dbReference>
<keyword evidence="4 6" id="KW-1133">Transmembrane helix</keyword>
<reference evidence="7" key="2">
    <citation type="submission" date="2021-12" db="EMBL/GenBank/DDBJ databases">
        <title>Resequencing data analysis of finger millet.</title>
        <authorList>
            <person name="Hatakeyama M."/>
            <person name="Aluri S."/>
            <person name="Balachadran M.T."/>
            <person name="Sivarajan S.R."/>
            <person name="Poveda L."/>
            <person name="Shimizu-Inatsugi R."/>
            <person name="Schlapbach R."/>
            <person name="Sreeman S.M."/>
            <person name="Shimizu K.K."/>
        </authorList>
    </citation>
    <scope>NUCLEOTIDE SEQUENCE</scope>
</reference>
<evidence type="ECO:0000256" key="4">
    <source>
        <dbReference type="ARBA" id="ARBA00022989"/>
    </source>
</evidence>
<dbReference type="Proteomes" id="UP001054889">
    <property type="component" value="Unassembled WGS sequence"/>
</dbReference>
<dbReference type="PANTHER" id="PTHR23504">
    <property type="entry name" value="MAJOR FACILITATOR SUPERFAMILY DOMAIN-CONTAINING PROTEIN 10"/>
    <property type="match status" value="1"/>
</dbReference>
<comment type="caution">
    <text evidence="7">The sequence shown here is derived from an EMBL/GenBank/DDBJ whole genome shotgun (WGS) entry which is preliminary data.</text>
</comment>
<keyword evidence="8" id="KW-1185">Reference proteome</keyword>
<evidence type="ECO:0000256" key="2">
    <source>
        <dbReference type="ARBA" id="ARBA00022448"/>
    </source>
</evidence>
<evidence type="ECO:0000313" key="7">
    <source>
        <dbReference type="EMBL" id="GJN28300.1"/>
    </source>
</evidence>
<keyword evidence="5 6" id="KW-0472">Membrane</keyword>
<evidence type="ECO:0000256" key="6">
    <source>
        <dbReference type="SAM" id="Phobius"/>
    </source>
</evidence>
<dbReference type="AlphaFoldDB" id="A0AAV5F1E7"/>
<evidence type="ECO:0000313" key="8">
    <source>
        <dbReference type="Proteomes" id="UP001054889"/>
    </source>
</evidence>
<gene>
    <name evidence="7" type="primary">gb16408</name>
    <name evidence="7" type="ORF">PR202_gb16408</name>
</gene>
<dbReference type="Pfam" id="PF07690">
    <property type="entry name" value="MFS_1"/>
    <property type="match status" value="1"/>
</dbReference>
<keyword evidence="2" id="KW-0813">Transport</keyword>
<evidence type="ECO:0000256" key="1">
    <source>
        <dbReference type="ARBA" id="ARBA00004141"/>
    </source>
</evidence>
<sequence length="421" mass="46241">MMQGVFGGDAISSVMRPVLHLLVGLVLYGVAEEMIVPAFVDKVTSALCPADGRSCPEAIYLTGLESSVGGIFKIIGFPLMGQLADEYGRKPVVLLTASTSIIPFDVIEPSKRAAAIGFMTGIVSASHALGDAFSRFLPKDWIFQVSVVLLTCSVLYMKVYLTETLERAPSSPCEQLSLASLVVRLPEQRWESVKENINIVKDSESLRRITYVCFFYKLGMSGINDVRLSAFGFDKDQFSEILMVVGIGSIFSQILFLPLISHRIGEKESYVVQYYHPLFMLCFLAWHGLAGYVFKQVPYWSSLLGVIYVLERPAIYAIISGEVLSTDQGKAQGLIATVQSAAVSLAPLFMNPLTSYFISPEAAFNCKGFSFLVPSVFLAISLYFAWTFYHKGRGNCTEIVVSDGSDEEALQAPLLAQRTKP</sequence>
<feature type="transmembrane region" description="Helical" evidence="6">
    <location>
        <begin position="241"/>
        <end position="260"/>
    </location>
</feature>
<feature type="transmembrane region" description="Helical" evidence="6">
    <location>
        <begin position="272"/>
        <end position="293"/>
    </location>
</feature>
<evidence type="ECO:0000256" key="3">
    <source>
        <dbReference type="ARBA" id="ARBA00022692"/>
    </source>
</evidence>
<feature type="transmembrane region" description="Helical" evidence="6">
    <location>
        <begin position="369"/>
        <end position="389"/>
    </location>
</feature>
<organism evidence="7 8">
    <name type="scientific">Eleusine coracana subsp. coracana</name>
    <dbReference type="NCBI Taxonomy" id="191504"/>
    <lineage>
        <taxon>Eukaryota</taxon>
        <taxon>Viridiplantae</taxon>
        <taxon>Streptophyta</taxon>
        <taxon>Embryophyta</taxon>
        <taxon>Tracheophyta</taxon>
        <taxon>Spermatophyta</taxon>
        <taxon>Magnoliopsida</taxon>
        <taxon>Liliopsida</taxon>
        <taxon>Poales</taxon>
        <taxon>Poaceae</taxon>
        <taxon>PACMAD clade</taxon>
        <taxon>Chloridoideae</taxon>
        <taxon>Cynodonteae</taxon>
        <taxon>Eleusininae</taxon>
        <taxon>Eleusine</taxon>
    </lineage>
</organism>
<name>A0AAV5F1E7_ELECO</name>
<keyword evidence="3 6" id="KW-0812">Transmembrane</keyword>
<evidence type="ECO:0000256" key="5">
    <source>
        <dbReference type="ARBA" id="ARBA00023136"/>
    </source>
</evidence>
<dbReference type="SUPFAM" id="SSF103473">
    <property type="entry name" value="MFS general substrate transporter"/>
    <property type="match status" value="1"/>
</dbReference>
<dbReference type="InterPro" id="IPR011701">
    <property type="entry name" value="MFS"/>
</dbReference>
<dbReference type="PANTHER" id="PTHR23504:SF108">
    <property type="entry name" value="OS11G0151500 PROTEIN"/>
    <property type="match status" value="1"/>
</dbReference>
<dbReference type="Gene3D" id="1.20.1250.20">
    <property type="entry name" value="MFS general substrate transporter like domains"/>
    <property type="match status" value="1"/>
</dbReference>
<comment type="subcellular location">
    <subcellularLocation>
        <location evidence="1">Membrane</location>
        <topology evidence="1">Multi-pass membrane protein</topology>
    </subcellularLocation>
</comment>
<dbReference type="GO" id="GO:0022857">
    <property type="term" value="F:transmembrane transporter activity"/>
    <property type="evidence" value="ECO:0007669"/>
    <property type="project" value="InterPro"/>
</dbReference>
<dbReference type="GO" id="GO:0016020">
    <property type="term" value="C:membrane"/>
    <property type="evidence" value="ECO:0007669"/>
    <property type="project" value="UniProtKB-SubCell"/>
</dbReference>
<accession>A0AAV5F1E7</accession>
<protein>
    <submittedName>
        <fullName evidence="7">Uncharacterized protein</fullName>
    </submittedName>
</protein>
<proteinExistence type="predicted"/>
<dbReference type="InterPro" id="IPR036259">
    <property type="entry name" value="MFS_trans_sf"/>
</dbReference>